<sequence length="285" mass="28229">MNTPPKALRGTAALAIATVVLTGCSSSTPDASTGGHTGATGLPYEHVHGLGVDPADGAAYVATHDGLFRADAGGLQRADDTGRDLMGFTITGPGTFLSSGHPGPGEQVANPLGLVQSTDAGANWTTLGLAGEVDFHALEVSAGTVFGYDATHQVLRASEDGGRSWQTRAALQALDIAADPANPAALLATVQGGVAASDDGGRSFAAPTGPQLAYLSWASDGTVYGLDPQGAVFVSDDGAASWTPAGVVPGGRPQALTATDGALLAATAGGVYRSDDGGATFVPMT</sequence>
<evidence type="ECO:0000313" key="1">
    <source>
        <dbReference type="EMBL" id="MBW0126569.1"/>
    </source>
</evidence>
<dbReference type="InterPro" id="IPR054817">
    <property type="entry name" value="Glycosyl_F510_1955-like"/>
</dbReference>
<reference evidence="1 3" key="1">
    <citation type="submission" date="2020-11" db="EMBL/GenBank/DDBJ databases">
        <title>Pseudonocardia abyssalis sp. nov. and Pseudonocardia oceani sp. nov., description and phylogenomic analysis of two novel actinomycetes isolated from the deep Southern Ocean.</title>
        <authorList>
            <person name="Parra J."/>
        </authorList>
    </citation>
    <scope>NUCLEOTIDE SEQUENCE [LARGE SCALE GENOMIC DNA]</scope>
    <source>
        <strain evidence="1">KRD-185</strain>
        <strain evidence="3">KRD185</strain>
    </source>
</reference>
<organism evidence="1 3">
    <name type="scientific">Pseudonocardia oceani</name>
    <dbReference type="NCBI Taxonomy" id="2792013"/>
    <lineage>
        <taxon>Bacteria</taxon>
        <taxon>Bacillati</taxon>
        <taxon>Actinomycetota</taxon>
        <taxon>Actinomycetes</taxon>
        <taxon>Pseudonocardiales</taxon>
        <taxon>Pseudonocardiaceae</taxon>
        <taxon>Pseudonocardia</taxon>
    </lineage>
</organism>
<protein>
    <submittedName>
        <fullName evidence="1">Exo-alpha-sialidase</fullName>
    </submittedName>
</protein>
<accession>A0ABS6U3S1</accession>
<dbReference type="EMBL" id="JADQDF010000001">
    <property type="protein sequence ID" value="MBW0126569.1"/>
    <property type="molecule type" value="Genomic_DNA"/>
</dbReference>
<keyword evidence="3" id="KW-1185">Reference proteome</keyword>
<evidence type="ECO:0000313" key="2">
    <source>
        <dbReference type="EMBL" id="MBW0132535.1"/>
    </source>
</evidence>
<dbReference type="Proteomes" id="UP000694300">
    <property type="component" value="Unassembled WGS sequence"/>
</dbReference>
<dbReference type="RefSeq" id="WP_218595099.1">
    <property type="nucleotide sequence ID" value="NZ_JADQDF010000001.1"/>
</dbReference>
<dbReference type="PROSITE" id="PS51257">
    <property type="entry name" value="PROKAR_LIPOPROTEIN"/>
    <property type="match status" value="1"/>
</dbReference>
<comment type="caution">
    <text evidence="1">The sequence shown here is derived from an EMBL/GenBank/DDBJ whole genome shotgun (WGS) entry which is preliminary data.</text>
</comment>
<dbReference type="EMBL" id="JADQDF010000002">
    <property type="protein sequence ID" value="MBW0132535.1"/>
    <property type="molecule type" value="Genomic_DNA"/>
</dbReference>
<dbReference type="NCBIfam" id="NF045728">
    <property type="entry name" value="glycosyl_F510_1955"/>
    <property type="match status" value="1"/>
</dbReference>
<name>A0ABS6U3S1_9PSEU</name>
<proteinExistence type="predicted"/>
<gene>
    <name evidence="1" type="ORF">I4I82_02540</name>
    <name evidence="2" type="ORF">I4I82_33350</name>
</gene>
<dbReference type="CDD" id="cd15482">
    <property type="entry name" value="Sialidase_non-viral"/>
    <property type="match status" value="1"/>
</dbReference>
<evidence type="ECO:0000313" key="3">
    <source>
        <dbReference type="Proteomes" id="UP000694300"/>
    </source>
</evidence>